<proteinExistence type="predicted"/>
<sequence length="279" mass="31244">MLIARRFHIRRSPVPIPTLLFDSISGPDFRTSRAPLIKRRFTVGTAADPYTLKTIGGFDTFVLQPNRRFPGKSIVFLVDFQSLALPAVAGLAERCAENGFTCYIPVLDQRSLRIPPWLQRILRRNDPDFQMNGLLLQCYIFVAGGLRLLRFTRALRNIPGTTSVGMVGLGHFSYHAAAAAFMPPRKGLTPDATFLCTPDFGVPEAAAWCLRSYKVPVCVMTNKERKPSGVEERHSYPALKFHMVDAAEPDEQAAALDGFWGLPARDIEQAVVRWFKEHL</sequence>
<dbReference type="Proteomes" id="UP000183809">
    <property type="component" value="Unassembled WGS sequence"/>
</dbReference>
<evidence type="ECO:0000313" key="1">
    <source>
        <dbReference type="EMBL" id="OJD35132.1"/>
    </source>
</evidence>
<dbReference type="OrthoDB" id="17560at2759"/>
<evidence type="ECO:0008006" key="3">
    <source>
        <dbReference type="Google" id="ProtNLM"/>
    </source>
</evidence>
<comment type="caution">
    <text evidence="1">The sequence shown here is derived from an EMBL/GenBank/DDBJ whole genome shotgun (WGS) entry which is preliminary data.</text>
</comment>
<protein>
    <recommendedName>
        <fullName evidence="3">Dienelactone hydrolase</fullName>
    </recommendedName>
</protein>
<dbReference type="AlphaFoldDB" id="A0A1J9S5A7"/>
<name>A0A1J9S5A7_9PEZI</name>
<accession>A0A1J9S5A7</accession>
<reference evidence="1 2" key="1">
    <citation type="submission" date="2016-10" db="EMBL/GenBank/DDBJ databases">
        <title>Proteomics and genomics reveal pathogen-plant mechanisms compatible with a hemibiotrophic lifestyle of Diplodia corticola.</title>
        <authorList>
            <person name="Fernandes I."/>
            <person name="De Jonge R."/>
            <person name="Van De Peer Y."/>
            <person name="Devreese B."/>
            <person name="Alves A."/>
            <person name="Esteves A.C."/>
        </authorList>
    </citation>
    <scope>NUCLEOTIDE SEQUENCE [LARGE SCALE GENOMIC DNA]</scope>
    <source>
        <strain evidence="1 2">CBS 112549</strain>
    </source>
</reference>
<keyword evidence="2" id="KW-1185">Reference proteome</keyword>
<organism evidence="1 2">
    <name type="scientific">Diplodia corticola</name>
    <dbReference type="NCBI Taxonomy" id="236234"/>
    <lineage>
        <taxon>Eukaryota</taxon>
        <taxon>Fungi</taxon>
        <taxon>Dikarya</taxon>
        <taxon>Ascomycota</taxon>
        <taxon>Pezizomycotina</taxon>
        <taxon>Dothideomycetes</taxon>
        <taxon>Dothideomycetes incertae sedis</taxon>
        <taxon>Botryosphaeriales</taxon>
        <taxon>Botryosphaeriaceae</taxon>
        <taxon>Diplodia</taxon>
    </lineage>
</organism>
<dbReference type="GeneID" id="31012238"/>
<gene>
    <name evidence="1" type="ORF">BKCO1_19000187</name>
</gene>
<dbReference type="EMBL" id="MNUE01000019">
    <property type="protein sequence ID" value="OJD35132.1"/>
    <property type="molecule type" value="Genomic_DNA"/>
</dbReference>
<dbReference type="RefSeq" id="XP_020131392.1">
    <property type="nucleotide sequence ID" value="XM_020271979.1"/>
</dbReference>
<evidence type="ECO:0000313" key="2">
    <source>
        <dbReference type="Proteomes" id="UP000183809"/>
    </source>
</evidence>